<accession>A0ABY2KKV4</accession>
<sequence>MPRDPVSHITPPVGKPALADVLGKDFNNLARFPAISPAEASRHAPQIGLAGESLVTSWAARRGLAPVSMPAGAPFDHIFTVGPHLVRAQTKTTTGPRRDGRYSFNMSRGNSGDPNGTSAYASNAFDLAALVFLDLGVIYFTTEKKSRFRFTTEEAQLMSHIEFECFCDCLLQLAVIDRRAFDVLTDEPDCEADC</sequence>
<protein>
    <submittedName>
        <fullName evidence="2">Uncharacterized protein</fullName>
    </submittedName>
</protein>
<evidence type="ECO:0000313" key="3">
    <source>
        <dbReference type="Proteomes" id="UP000297741"/>
    </source>
</evidence>
<feature type="region of interest" description="Disordered" evidence="1">
    <location>
        <begin position="89"/>
        <end position="110"/>
    </location>
</feature>
<dbReference type="Proteomes" id="UP000297741">
    <property type="component" value="Unassembled WGS sequence"/>
</dbReference>
<comment type="caution">
    <text evidence="2">The sequence shown here is derived from an EMBL/GenBank/DDBJ whole genome shotgun (WGS) entry which is preliminary data.</text>
</comment>
<reference evidence="2 3" key="1">
    <citation type="submission" date="2018-11" db="EMBL/GenBank/DDBJ databases">
        <title>Tabrizicola sp. isolated from sediment of alpine lake.</title>
        <authorList>
            <person name="Liu Z."/>
        </authorList>
    </citation>
    <scope>NUCLEOTIDE SEQUENCE [LARGE SCALE GENOMIC DNA]</scope>
    <source>
        <strain evidence="2 3">DRYC-M-16</strain>
    </source>
</reference>
<proteinExistence type="predicted"/>
<dbReference type="InterPro" id="IPR011856">
    <property type="entry name" value="tRNA_endonuc-like_dom_sf"/>
</dbReference>
<organism evidence="2 3">
    <name type="scientific">Pseudotabrizicola sediminis</name>
    <dbReference type="NCBI Taxonomy" id="2486418"/>
    <lineage>
        <taxon>Bacteria</taxon>
        <taxon>Pseudomonadati</taxon>
        <taxon>Pseudomonadota</taxon>
        <taxon>Alphaproteobacteria</taxon>
        <taxon>Rhodobacterales</taxon>
        <taxon>Paracoccaceae</taxon>
        <taxon>Pseudotabrizicola</taxon>
    </lineage>
</organism>
<gene>
    <name evidence="2" type="ORF">EEB11_16610</name>
</gene>
<keyword evidence="3" id="KW-1185">Reference proteome</keyword>
<evidence type="ECO:0000256" key="1">
    <source>
        <dbReference type="SAM" id="MobiDB-lite"/>
    </source>
</evidence>
<dbReference type="EMBL" id="RPEM01000014">
    <property type="protein sequence ID" value="TGD41798.1"/>
    <property type="molecule type" value="Genomic_DNA"/>
</dbReference>
<dbReference type="Gene3D" id="3.40.1350.10">
    <property type="match status" value="1"/>
</dbReference>
<evidence type="ECO:0000313" key="2">
    <source>
        <dbReference type="EMBL" id="TGD41798.1"/>
    </source>
</evidence>
<name>A0ABY2KKV4_9RHOB</name>